<dbReference type="EMBL" id="CP063458">
    <property type="protein sequence ID" value="QOV88906.1"/>
    <property type="molecule type" value="Genomic_DNA"/>
</dbReference>
<sequence length="137" mass="15105">MALSRDEIYSKVQSVLEDALGVDADEVTPKATLSGDLGAESIDYLDIVFRLEKAFTTDTANPFKIPRGELFPEDFESLRGDPSLISGDKLTPKGIAELKKRLPYADYSDFEANPTLEAANDLMTVNTIVNYIEAKLK</sequence>
<dbReference type="GO" id="GO:0000036">
    <property type="term" value="F:acyl carrier activity"/>
    <property type="evidence" value="ECO:0007669"/>
    <property type="project" value="TreeGrafter"/>
</dbReference>
<protein>
    <submittedName>
        <fullName evidence="4">Acyl carrier protein</fullName>
    </submittedName>
</protein>
<dbReference type="GO" id="GO:0005829">
    <property type="term" value="C:cytosol"/>
    <property type="evidence" value="ECO:0007669"/>
    <property type="project" value="TreeGrafter"/>
</dbReference>
<dbReference type="RefSeq" id="WP_206291914.1">
    <property type="nucleotide sequence ID" value="NZ_CP063458.1"/>
</dbReference>
<evidence type="ECO:0000256" key="1">
    <source>
        <dbReference type="ARBA" id="ARBA00022450"/>
    </source>
</evidence>
<dbReference type="InterPro" id="IPR003231">
    <property type="entry name" value="ACP"/>
</dbReference>
<dbReference type="GO" id="GO:0016020">
    <property type="term" value="C:membrane"/>
    <property type="evidence" value="ECO:0007669"/>
    <property type="project" value="GOC"/>
</dbReference>
<dbReference type="Proteomes" id="UP000593765">
    <property type="component" value="Chromosome"/>
</dbReference>
<dbReference type="PANTHER" id="PTHR20863:SF76">
    <property type="entry name" value="CARRIER DOMAIN-CONTAINING PROTEIN"/>
    <property type="match status" value="1"/>
</dbReference>
<dbReference type="PANTHER" id="PTHR20863">
    <property type="entry name" value="ACYL CARRIER PROTEIN"/>
    <property type="match status" value="1"/>
</dbReference>
<dbReference type="InterPro" id="IPR009081">
    <property type="entry name" value="PP-bd_ACP"/>
</dbReference>
<organism evidence="4 5">
    <name type="scientific">Humisphaera borealis</name>
    <dbReference type="NCBI Taxonomy" id="2807512"/>
    <lineage>
        <taxon>Bacteria</taxon>
        <taxon>Pseudomonadati</taxon>
        <taxon>Planctomycetota</taxon>
        <taxon>Phycisphaerae</taxon>
        <taxon>Tepidisphaerales</taxon>
        <taxon>Tepidisphaeraceae</taxon>
        <taxon>Humisphaera</taxon>
    </lineage>
</organism>
<gene>
    <name evidence="4" type="ORF">IPV69_22175</name>
</gene>
<dbReference type="SUPFAM" id="SSF47336">
    <property type="entry name" value="ACP-like"/>
    <property type="match status" value="1"/>
</dbReference>
<reference evidence="4 5" key="1">
    <citation type="submission" date="2020-10" db="EMBL/GenBank/DDBJ databases">
        <title>Wide distribution of Phycisphaera-like planctomycetes from WD2101 soil group in peatlands and genome analysis of the first cultivated representative.</title>
        <authorList>
            <person name="Dedysh S.N."/>
            <person name="Beletsky A.V."/>
            <person name="Ivanova A."/>
            <person name="Kulichevskaya I.S."/>
            <person name="Suzina N.E."/>
            <person name="Philippov D.A."/>
            <person name="Rakitin A.L."/>
            <person name="Mardanov A.V."/>
            <person name="Ravin N.V."/>
        </authorList>
    </citation>
    <scope>NUCLEOTIDE SEQUENCE [LARGE SCALE GENOMIC DNA]</scope>
    <source>
        <strain evidence="4 5">M1803</strain>
    </source>
</reference>
<keyword evidence="1" id="KW-0596">Phosphopantetheine</keyword>
<dbReference type="Pfam" id="PF00550">
    <property type="entry name" value="PP-binding"/>
    <property type="match status" value="1"/>
</dbReference>
<evidence type="ECO:0000259" key="3">
    <source>
        <dbReference type="Pfam" id="PF00550"/>
    </source>
</evidence>
<dbReference type="Gene3D" id="1.10.1200.10">
    <property type="entry name" value="ACP-like"/>
    <property type="match status" value="1"/>
</dbReference>
<keyword evidence="2" id="KW-0597">Phosphoprotein</keyword>
<dbReference type="GO" id="GO:0009245">
    <property type="term" value="P:lipid A biosynthetic process"/>
    <property type="evidence" value="ECO:0007669"/>
    <property type="project" value="TreeGrafter"/>
</dbReference>
<evidence type="ECO:0000313" key="5">
    <source>
        <dbReference type="Proteomes" id="UP000593765"/>
    </source>
</evidence>
<dbReference type="KEGG" id="hbs:IPV69_22175"/>
<proteinExistence type="predicted"/>
<keyword evidence="5" id="KW-1185">Reference proteome</keyword>
<evidence type="ECO:0000313" key="4">
    <source>
        <dbReference type="EMBL" id="QOV88906.1"/>
    </source>
</evidence>
<accession>A0A7M2WTV0</accession>
<dbReference type="InterPro" id="IPR036736">
    <property type="entry name" value="ACP-like_sf"/>
</dbReference>
<name>A0A7M2WTV0_9BACT</name>
<evidence type="ECO:0000256" key="2">
    <source>
        <dbReference type="ARBA" id="ARBA00022553"/>
    </source>
</evidence>
<dbReference type="GO" id="GO:0000035">
    <property type="term" value="F:acyl binding"/>
    <property type="evidence" value="ECO:0007669"/>
    <property type="project" value="TreeGrafter"/>
</dbReference>
<dbReference type="AlphaFoldDB" id="A0A7M2WTV0"/>
<feature type="domain" description="Carrier" evidence="3">
    <location>
        <begin position="11"/>
        <end position="57"/>
    </location>
</feature>